<evidence type="ECO:0000313" key="10">
    <source>
        <dbReference type="Proteomes" id="UP000789706"/>
    </source>
</evidence>
<dbReference type="GO" id="GO:0032934">
    <property type="term" value="F:sterol binding"/>
    <property type="evidence" value="ECO:0007669"/>
    <property type="project" value="TreeGrafter"/>
</dbReference>
<accession>A0A9N9F041</accession>
<keyword evidence="10" id="KW-1185">Reference proteome</keyword>
<feature type="transmembrane region" description="Helical" evidence="7">
    <location>
        <begin position="869"/>
        <end position="889"/>
    </location>
</feature>
<gene>
    <name evidence="9" type="ORF">DEBURN_LOCUS4680</name>
</gene>
<feature type="region of interest" description="Disordered" evidence="6">
    <location>
        <begin position="426"/>
        <end position="457"/>
    </location>
</feature>
<dbReference type="GO" id="GO:0140268">
    <property type="term" value="C:endoplasmic reticulum-plasma membrane contact site"/>
    <property type="evidence" value="ECO:0007669"/>
    <property type="project" value="TreeGrafter"/>
</dbReference>
<dbReference type="EMBL" id="CAJVPK010000371">
    <property type="protein sequence ID" value="CAG8501093.1"/>
    <property type="molecule type" value="Genomic_DNA"/>
</dbReference>
<evidence type="ECO:0000256" key="4">
    <source>
        <dbReference type="ARBA" id="ARBA00022989"/>
    </source>
</evidence>
<comment type="caution">
    <text evidence="9">The sequence shown here is derived from an EMBL/GenBank/DDBJ whole genome shotgun (WGS) entry which is preliminary data.</text>
</comment>
<dbReference type="Pfam" id="PF16016">
    <property type="entry name" value="VASt"/>
    <property type="match status" value="1"/>
</dbReference>
<comment type="subcellular location">
    <subcellularLocation>
        <location evidence="1">Membrane</location>
        <topology evidence="1">Single-pass membrane protein</topology>
    </subcellularLocation>
</comment>
<dbReference type="InterPro" id="IPR031968">
    <property type="entry name" value="VASt"/>
</dbReference>
<dbReference type="PANTHER" id="PTHR23319">
    <property type="entry name" value="GRAM DOMAIN CONTAINING 1B, ISOFORM E"/>
    <property type="match status" value="1"/>
</dbReference>
<evidence type="ECO:0000256" key="1">
    <source>
        <dbReference type="ARBA" id="ARBA00004167"/>
    </source>
</evidence>
<protein>
    <submittedName>
        <fullName evidence="9">10026_t:CDS:1</fullName>
    </submittedName>
</protein>
<dbReference type="GO" id="GO:0005739">
    <property type="term" value="C:mitochondrion"/>
    <property type="evidence" value="ECO:0007669"/>
    <property type="project" value="TreeGrafter"/>
</dbReference>
<feature type="compositionally biased region" description="Low complexity" evidence="6">
    <location>
        <begin position="19"/>
        <end position="33"/>
    </location>
</feature>
<dbReference type="CDD" id="cd13220">
    <property type="entry name" value="PH-GRAM_GRAMDC"/>
    <property type="match status" value="1"/>
</dbReference>
<dbReference type="GO" id="GO:0032366">
    <property type="term" value="P:intracellular sterol transport"/>
    <property type="evidence" value="ECO:0007669"/>
    <property type="project" value="TreeGrafter"/>
</dbReference>
<evidence type="ECO:0000256" key="3">
    <source>
        <dbReference type="ARBA" id="ARBA00022692"/>
    </source>
</evidence>
<reference evidence="9" key="1">
    <citation type="submission" date="2021-06" db="EMBL/GenBank/DDBJ databases">
        <authorList>
            <person name="Kallberg Y."/>
            <person name="Tangrot J."/>
            <person name="Rosling A."/>
        </authorList>
    </citation>
    <scope>NUCLEOTIDE SEQUENCE</scope>
    <source>
        <strain evidence="9">AZ414A</strain>
    </source>
</reference>
<feature type="compositionally biased region" description="Basic and acidic residues" evidence="6">
    <location>
        <begin position="141"/>
        <end position="157"/>
    </location>
</feature>
<name>A0A9N9F041_9GLOM</name>
<feature type="compositionally biased region" description="Polar residues" evidence="6">
    <location>
        <begin position="1"/>
        <end position="11"/>
    </location>
</feature>
<feature type="region of interest" description="Disordered" evidence="6">
    <location>
        <begin position="1"/>
        <end position="53"/>
    </location>
</feature>
<dbReference type="SMART" id="SM00568">
    <property type="entry name" value="GRAM"/>
    <property type="match status" value="1"/>
</dbReference>
<proteinExistence type="inferred from homology"/>
<evidence type="ECO:0000256" key="5">
    <source>
        <dbReference type="ARBA" id="ARBA00023136"/>
    </source>
</evidence>
<feature type="region of interest" description="Disordered" evidence="6">
    <location>
        <begin position="498"/>
        <end position="552"/>
    </location>
</feature>
<dbReference type="InterPro" id="IPR004182">
    <property type="entry name" value="GRAM"/>
</dbReference>
<sequence>MDDLKSNNNFSDPLHEYKYNQSKKNSSKTSTSQLVGKSTTPNSNLDNSSASVSPLTSFINTPKYIKQYFENFGDSFKSDKFEDNTSSSSTSVTYSLNMQISHKFSNSSFISTYSDDDSSKELKFKKRRSTITPADAINPKKNGENYDTRNKSQEKNETQLSLVDDSKCRCKPGKGSEKSTQKEENFTTEHVILKDKDVDNSFSNPNNNSKETEFPIPSFISKVNENNNNEHIRNRSSSTETDNCHKEYLINDIEIIDEGNATVSNHPKSKSKGNNSSDYLNIGMNDGTISSGYAKANPKRNRDYHSFFKSIPQNEYLLNDYGCALQKEILIQGRIYVSLNHICFHANIFGWTTNLKVPFTEVVNIEKKMTAFLIPNAILITTLKSKHFFASFLSRDTAYETFIKIWHYANPMAASKQSELQEYISETNHQKESTCESANSISDSDNESSKTRSQPRAKPFQLLRKNLVLRKQTRDEAIKIETNNLPSPKKSLIMFCKEPGPKLDDFDTPTTLSNDINENSHQEPNFITSSNDVNENSQQEQNSTISSSSLRPSSQIQTLQQITLNDESQKQLGLETQCDCLKMNQHYNDVIMDTKFTGTIEKIYNLLFTSGFIPEFITKLENNNDTEFGEWDTTEDGKLIRKASYTKRLKNVIGPKSTKCYLTDECLNRDFNNYVTTLSTTQTPYVPSGKTFSVKTRTCIMWAGKNKVRVIVTASVEFSKANWLKGTIEKGVIDGQIEHFKALEIAVRKYIAQNRSEFREPEFEIDNESDVDSVPLSPTKKKKSVSSTSYISTTLNRRPSSRRLSQSSAHFGVRNISQSNFPTETINEEENNFIQSIIKSIFSITLTSISTVKSLLEPIQFTIPNLETIVLLTLIIITLISNGYIWIYLRDLNNKVDKYVGITTCNNDDYNNRLDAIANLYGMRGRYGMYQDKRIFDIESDKFLEWMLEKSK</sequence>
<dbReference type="Gene3D" id="2.30.29.30">
    <property type="entry name" value="Pleckstrin-homology domain (PH domain)/Phosphotyrosine-binding domain (PTB)"/>
    <property type="match status" value="1"/>
</dbReference>
<organism evidence="9 10">
    <name type="scientific">Diversispora eburnea</name>
    <dbReference type="NCBI Taxonomy" id="1213867"/>
    <lineage>
        <taxon>Eukaryota</taxon>
        <taxon>Fungi</taxon>
        <taxon>Fungi incertae sedis</taxon>
        <taxon>Mucoromycota</taxon>
        <taxon>Glomeromycotina</taxon>
        <taxon>Glomeromycetes</taxon>
        <taxon>Diversisporales</taxon>
        <taxon>Diversisporaceae</taxon>
        <taxon>Diversispora</taxon>
    </lineage>
</organism>
<evidence type="ECO:0000259" key="8">
    <source>
        <dbReference type="PROSITE" id="PS51778"/>
    </source>
</evidence>
<keyword evidence="3 7" id="KW-0812">Transmembrane</keyword>
<dbReference type="GO" id="GO:0005789">
    <property type="term" value="C:endoplasmic reticulum membrane"/>
    <property type="evidence" value="ECO:0007669"/>
    <property type="project" value="TreeGrafter"/>
</dbReference>
<dbReference type="Pfam" id="PF02893">
    <property type="entry name" value="GRAM"/>
    <property type="match status" value="1"/>
</dbReference>
<dbReference type="GO" id="GO:0005886">
    <property type="term" value="C:plasma membrane"/>
    <property type="evidence" value="ECO:0007669"/>
    <property type="project" value="TreeGrafter"/>
</dbReference>
<feature type="compositionally biased region" description="Basic and acidic residues" evidence="6">
    <location>
        <begin position="164"/>
        <end position="192"/>
    </location>
</feature>
<dbReference type="AlphaFoldDB" id="A0A9N9F041"/>
<comment type="similarity">
    <text evidence="2">Belongs to the YSP2 family.</text>
</comment>
<keyword evidence="5 7" id="KW-0472">Membrane</keyword>
<feature type="compositionally biased region" description="Polar residues" evidence="6">
    <location>
        <begin position="34"/>
        <end position="53"/>
    </location>
</feature>
<evidence type="ECO:0000256" key="7">
    <source>
        <dbReference type="SAM" id="Phobius"/>
    </source>
</evidence>
<dbReference type="GO" id="GO:0120015">
    <property type="term" value="F:sterol transfer activity"/>
    <property type="evidence" value="ECO:0007669"/>
    <property type="project" value="TreeGrafter"/>
</dbReference>
<feature type="compositionally biased region" description="Low complexity" evidence="6">
    <location>
        <begin position="543"/>
        <end position="552"/>
    </location>
</feature>
<feature type="region of interest" description="Disordered" evidence="6">
    <location>
        <begin position="121"/>
        <end position="192"/>
    </location>
</feature>
<dbReference type="GO" id="GO:0032541">
    <property type="term" value="C:cortical endoplasmic reticulum"/>
    <property type="evidence" value="ECO:0007669"/>
    <property type="project" value="TreeGrafter"/>
</dbReference>
<feature type="compositionally biased region" description="Polar residues" evidence="6">
    <location>
        <begin position="508"/>
        <end position="542"/>
    </location>
</feature>
<evidence type="ECO:0000313" key="9">
    <source>
        <dbReference type="EMBL" id="CAG8501093.1"/>
    </source>
</evidence>
<dbReference type="OrthoDB" id="2162691at2759"/>
<dbReference type="Proteomes" id="UP000789706">
    <property type="component" value="Unassembled WGS sequence"/>
</dbReference>
<feature type="domain" description="VASt" evidence="8">
    <location>
        <begin position="587"/>
        <end position="755"/>
    </location>
</feature>
<feature type="region of interest" description="Disordered" evidence="6">
    <location>
        <begin position="788"/>
        <end position="807"/>
    </location>
</feature>
<keyword evidence="4 7" id="KW-1133">Transmembrane helix</keyword>
<dbReference type="InterPro" id="IPR051482">
    <property type="entry name" value="Cholesterol_transport"/>
</dbReference>
<dbReference type="InterPro" id="IPR011993">
    <property type="entry name" value="PH-like_dom_sf"/>
</dbReference>
<evidence type="ECO:0000256" key="6">
    <source>
        <dbReference type="SAM" id="MobiDB-lite"/>
    </source>
</evidence>
<dbReference type="PROSITE" id="PS51778">
    <property type="entry name" value="VAST"/>
    <property type="match status" value="1"/>
</dbReference>
<dbReference type="PANTHER" id="PTHR23319:SF4">
    <property type="entry name" value="GRAM DOMAIN CONTAINING 1B, ISOFORM E"/>
    <property type="match status" value="1"/>
</dbReference>
<evidence type="ECO:0000256" key="2">
    <source>
        <dbReference type="ARBA" id="ARBA00006582"/>
    </source>
</evidence>